<dbReference type="EMBL" id="CP134185">
    <property type="protein sequence ID" value="WPA98477.1"/>
    <property type="molecule type" value="Genomic_DNA"/>
</dbReference>
<feature type="compositionally biased region" description="Basic and acidic residues" evidence="1">
    <location>
        <begin position="66"/>
        <end position="86"/>
    </location>
</feature>
<proteinExistence type="predicted"/>
<feature type="region of interest" description="Disordered" evidence="1">
    <location>
        <begin position="729"/>
        <end position="766"/>
    </location>
</feature>
<evidence type="ECO:0000313" key="2">
    <source>
        <dbReference type="EMBL" id="PIA97807.1"/>
    </source>
</evidence>
<gene>
    <name evidence="2" type="ORF">CB0940_05884</name>
    <name evidence="3" type="ORF">RHO25_003089</name>
</gene>
<reference evidence="3 5" key="2">
    <citation type="submission" date="2023-09" db="EMBL/GenBank/DDBJ databases">
        <title>Complete-Gapless Cercospora beticola genome.</title>
        <authorList>
            <person name="Wyatt N.A."/>
            <person name="Spanner R.E."/>
            <person name="Bolton M.D."/>
        </authorList>
    </citation>
    <scope>NUCLEOTIDE SEQUENCE [LARGE SCALE GENOMIC DNA]</scope>
    <source>
        <strain evidence="3">Cb09-40</strain>
    </source>
</reference>
<feature type="compositionally biased region" description="Pro residues" evidence="1">
    <location>
        <begin position="228"/>
        <end position="246"/>
    </location>
</feature>
<evidence type="ECO:0000313" key="3">
    <source>
        <dbReference type="EMBL" id="WPA98477.1"/>
    </source>
</evidence>
<dbReference type="EMBL" id="LKMD01000102">
    <property type="protein sequence ID" value="PIA97807.1"/>
    <property type="molecule type" value="Genomic_DNA"/>
</dbReference>
<evidence type="ECO:0008006" key="6">
    <source>
        <dbReference type="Google" id="ProtNLM"/>
    </source>
</evidence>
<dbReference type="Proteomes" id="UP001302367">
    <property type="component" value="Chromosome 2"/>
</dbReference>
<feature type="region of interest" description="Disordered" evidence="1">
    <location>
        <begin position="203"/>
        <end position="330"/>
    </location>
</feature>
<sequence length="766" mass="82278">MTPLHNGTVAHGSNGHRPTRSTGRVLPAIPLAFSKPKQQQPPHVRASAQKNAAVKASTPVTTSPPRSEKGQNGEIEERVMAEEARGSEQLPTAGAQQEQEQDVHTRPSAETPVSRGSGAASVSNGATPEPASSEAPSHITPLTNGHAPASSSTGPNSPASGRKPADRFDMRPIRTELPPAFIPSAEQQTPLSAASMQYRPAAPPYGHSVHPSAGSIVFGGNESSGSSPAPPPGMGSAFMPPPPAPPLAHNYNHAHHASEPPPQRYQNGHPPPSQLANRQGFAPSQHVAHHHTHAPPRYPTRGDFTPNGVVAANGYGPRSRSGSHASSRAGIDLQSPIGLDQSIDSAKAIYPDHKSTFGSRNIPPPFPHHMGPPPPNFHHPEMAAGLENAESMRDHVTSQFRNPAFADCHILVSEEETSTHLELDGHKLILARSPRLSEIIRNNVAPTLPQSKSQLNVPLSGRYVRISPFVDSVRYLYGGPLPPFDLYNLGPNTTGEDRVEVALQYIATGAWLNIHAVAQRGVEIAALHVQWDTITSILAFALDGGLGQMWPIEDGSEEKTSTCSSDSSSTKPEAGGSPTYEPHSSALLARALEFAAHNLPPNFYIDSSAPQSPSFPRLPVYAHQHESKSSRSDPRLSKIRFGEMANDDHQRPSFATTAVSSVLLSLPFPLLKYLLEHPALAGRLGADTVGSIMRQVVNEREVRRHKALRARALGRDDGTSENQQVQNLYWEESVEPSHHTRAGFRLSRRRRGIDTPTSSSDADVAK</sequence>
<evidence type="ECO:0000313" key="5">
    <source>
        <dbReference type="Proteomes" id="UP001302367"/>
    </source>
</evidence>
<organism evidence="2 4">
    <name type="scientific">Cercospora beticola</name>
    <name type="common">Sugarbeet leaf spot fungus</name>
    <dbReference type="NCBI Taxonomy" id="122368"/>
    <lineage>
        <taxon>Eukaryota</taxon>
        <taxon>Fungi</taxon>
        <taxon>Dikarya</taxon>
        <taxon>Ascomycota</taxon>
        <taxon>Pezizomycotina</taxon>
        <taxon>Dothideomycetes</taxon>
        <taxon>Dothideomycetidae</taxon>
        <taxon>Mycosphaerellales</taxon>
        <taxon>Mycosphaerellaceae</taxon>
        <taxon>Cercospora</taxon>
    </lineage>
</organism>
<feature type="compositionally biased region" description="Basic residues" evidence="1">
    <location>
        <begin position="739"/>
        <end position="751"/>
    </location>
</feature>
<keyword evidence="5" id="KW-1185">Reference proteome</keyword>
<dbReference type="AlphaFoldDB" id="A0A2G5HZ32"/>
<feature type="compositionally biased region" description="Low complexity" evidence="1">
    <location>
        <begin position="318"/>
        <end position="330"/>
    </location>
</feature>
<feature type="compositionally biased region" description="Pro residues" evidence="1">
    <location>
        <begin position="259"/>
        <end position="273"/>
    </location>
</feature>
<name>A0A2G5HZ32_CERBT</name>
<protein>
    <recommendedName>
        <fullName evidence="6">BTB domain-containing protein</fullName>
    </recommendedName>
</protein>
<feature type="compositionally biased region" description="Polar residues" evidence="1">
    <location>
        <begin position="149"/>
        <end position="159"/>
    </location>
</feature>
<evidence type="ECO:0000313" key="4">
    <source>
        <dbReference type="Proteomes" id="UP000230605"/>
    </source>
</evidence>
<dbReference type="OrthoDB" id="5329403at2759"/>
<dbReference type="Proteomes" id="UP000230605">
    <property type="component" value="Chromosome 2"/>
</dbReference>
<feature type="compositionally biased region" description="Polar residues" evidence="1">
    <location>
        <begin position="755"/>
        <end position="766"/>
    </location>
</feature>
<accession>A0A2G5HZ32</accession>
<feature type="region of interest" description="Disordered" evidence="1">
    <location>
        <begin position="551"/>
        <end position="582"/>
    </location>
</feature>
<reference evidence="2 4" key="1">
    <citation type="submission" date="2015-10" db="EMBL/GenBank/DDBJ databases">
        <title>The cercosporin biosynthetic gene cluster was horizontally transferred to several fungal lineages and shown to be expanded in Cercospora beticola based on microsynteny with recipient genomes.</title>
        <authorList>
            <person name="De Jonge R."/>
            <person name="Ebert M.K."/>
            <person name="Suttle J.C."/>
            <person name="Jurick Ii W.M."/>
            <person name="Secor G.A."/>
            <person name="Thomma B.P."/>
            <person name="Van De Peer Y."/>
            <person name="Bolton M.D."/>
        </authorList>
    </citation>
    <scope>NUCLEOTIDE SEQUENCE [LARGE SCALE GENOMIC DNA]</scope>
    <source>
        <strain evidence="2 4">09-40</strain>
    </source>
</reference>
<evidence type="ECO:0000256" key="1">
    <source>
        <dbReference type="SAM" id="MobiDB-lite"/>
    </source>
</evidence>
<feature type="compositionally biased region" description="Low complexity" evidence="1">
    <location>
        <begin position="561"/>
        <end position="571"/>
    </location>
</feature>
<feature type="region of interest" description="Disordered" evidence="1">
    <location>
        <begin position="1"/>
        <end position="169"/>
    </location>
</feature>